<dbReference type="Pfam" id="PF13460">
    <property type="entry name" value="NAD_binding_10"/>
    <property type="match status" value="1"/>
</dbReference>
<protein>
    <submittedName>
        <fullName evidence="2">NAD(P)H-binding protein</fullName>
    </submittedName>
</protein>
<evidence type="ECO:0000313" key="3">
    <source>
        <dbReference type="Proteomes" id="UP001146067"/>
    </source>
</evidence>
<proteinExistence type="predicted"/>
<dbReference type="PANTHER" id="PTHR43162:SF1">
    <property type="entry name" value="PRESTALK A DIFFERENTIATION PROTEIN A"/>
    <property type="match status" value="1"/>
</dbReference>
<dbReference type="SUPFAM" id="SSF51735">
    <property type="entry name" value="NAD(P)-binding Rossmann-fold domains"/>
    <property type="match status" value="1"/>
</dbReference>
<organism evidence="2 3">
    <name type="scientific">Glycomyces luteolus</name>
    <dbReference type="NCBI Taxonomy" id="2670330"/>
    <lineage>
        <taxon>Bacteria</taxon>
        <taxon>Bacillati</taxon>
        <taxon>Actinomycetota</taxon>
        <taxon>Actinomycetes</taxon>
        <taxon>Glycomycetales</taxon>
        <taxon>Glycomycetaceae</taxon>
        <taxon>Glycomyces</taxon>
    </lineage>
</organism>
<dbReference type="Proteomes" id="UP001146067">
    <property type="component" value="Unassembled WGS sequence"/>
</dbReference>
<dbReference type="AlphaFoldDB" id="A0A9X3P5A0"/>
<feature type="domain" description="NAD(P)-binding" evidence="1">
    <location>
        <begin position="6"/>
        <end position="170"/>
    </location>
</feature>
<reference evidence="2" key="1">
    <citation type="submission" date="2022-12" db="EMBL/GenBank/DDBJ databases">
        <title>Gycomyces niveus sp.nov.,a novel actinomycete isolated from soil in Shouguan.</title>
        <authorList>
            <person name="Yang X."/>
        </authorList>
    </citation>
    <scope>NUCLEOTIDE SEQUENCE</scope>
    <source>
        <strain evidence="2">NEAU-A15</strain>
    </source>
</reference>
<keyword evidence="3" id="KW-1185">Reference proteome</keyword>
<dbReference type="PANTHER" id="PTHR43162">
    <property type="match status" value="1"/>
</dbReference>
<dbReference type="Gene3D" id="3.40.50.720">
    <property type="entry name" value="NAD(P)-binding Rossmann-like Domain"/>
    <property type="match status" value="1"/>
</dbReference>
<accession>A0A9X3P5A0</accession>
<dbReference type="Gene3D" id="3.90.25.10">
    <property type="entry name" value="UDP-galactose 4-epimerase, domain 1"/>
    <property type="match status" value="1"/>
</dbReference>
<name>A0A9X3P5A0_9ACTN</name>
<dbReference type="InterPro" id="IPR051604">
    <property type="entry name" value="Ergot_Alk_Oxidoreductase"/>
</dbReference>
<evidence type="ECO:0000259" key="1">
    <source>
        <dbReference type="Pfam" id="PF13460"/>
    </source>
</evidence>
<comment type="caution">
    <text evidence="2">The sequence shown here is derived from an EMBL/GenBank/DDBJ whole genome shotgun (WGS) entry which is preliminary data.</text>
</comment>
<dbReference type="EMBL" id="JAPZVP010000003">
    <property type="protein sequence ID" value="MDA1358983.1"/>
    <property type="molecule type" value="Genomic_DNA"/>
</dbReference>
<dbReference type="InterPro" id="IPR036291">
    <property type="entry name" value="NAD(P)-bd_dom_sf"/>
</dbReference>
<sequence>MIVVTGATGNIGRPLVEALTTAGEKVVAVSRGDAAFPDGVLHRKADLADTATLKSAFEGGGKLFLLTIDPELDHAPILEAAAAAGIGHVVLVSSERVVTRPTPALEAFERAVTDSGLEWTILRPGGFASNSLLWAESVRKERKVLAPFGDVGLPVIDPRDIAHVAAAALTGDGHAGKAYLLTGPALITPRRQAEAIAAAIGEPVQFVEQRRAEAYAQLARFWPDHVVEDTLDIIGNPNAAEQEISGDVERVLGRPAAAFADWAQRNAAAFR</sequence>
<gene>
    <name evidence="2" type="ORF">O1R50_05080</name>
</gene>
<dbReference type="InterPro" id="IPR016040">
    <property type="entry name" value="NAD(P)-bd_dom"/>
</dbReference>
<evidence type="ECO:0000313" key="2">
    <source>
        <dbReference type="EMBL" id="MDA1358983.1"/>
    </source>
</evidence>
<dbReference type="RefSeq" id="WP_270108806.1">
    <property type="nucleotide sequence ID" value="NZ_JAPZVP010000003.1"/>
</dbReference>